<comment type="caution">
    <text evidence="2">The sequence shown here is derived from an EMBL/GenBank/DDBJ whole genome shotgun (WGS) entry which is preliminary data.</text>
</comment>
<reference evidence="2" key="1">
    <citation type="submission" date="2023-06" db="EMBL/GenBank/DDBJ databases">
        <title>Genome-scale phylogeny and comparative genomics of the fungal order Sordariales.</title>
        <authorList>
            <consortium name="Lawrence Berkeley National Laboratory"/>
            <person name="Hensen N."/>
            <person name="Bonometti L."/>
            <person name="Westerberg I."/>
            <person name="Brannstrom I.O."/>
            <person name="Guillou S."/>
            <person name="Cros-Aarteil S."/>
            <person name="Calhoun S."/>
            <person name="Haridas S."/>
            <person name="Kuo A."/>
            <person name="Mondo S."/>
            <person name="Pangilinan J."/>
            <person name="Riley R."/>
            <person name="Labutti K."/>
            <person name="Andreopoulos B."/>
            <person name="Lipzen A."/>
            <person name="Chen C."/>
            <person name="Yanf M."/>
            <person name="Daum C."/>
            <person name="Ng V."/>
            <person name="Clum A."/>
            <person name="Steindorff A."/>
            <person name="Ohm R."/>
            <person name="Martin F."/>
            <person name="Silar P."/>
            <person name="Natvig D."/>
            <person name="Lalanne C."/>
            <person name="Gautier V."/>
            <person name="Ament-Velasquez S.L."/>
            <person name="Kruys A."/>
            <person name="Hutchinson M.I."/>
            <person name="Powell A.J."/>
            <person name="Barry K."/>
            <person name="Miller A.N."/>
            <person name="Grigoriev I.V."/>
            <person name="Debuchy R."/>
            <person name="Gladieux P."/>
            <person name="Thoren M.H."/>
            <person name="Johannesson H."/>
        </authorList>
    </citation>
    <scope>NUCLEOTIDE SEQUENCE</scope>
    <source>
        <strain evidence="2">SMH2532-1</strain>
    </source>
</reference>
<dbReference type="Proteomes" id="UP001174936">
    <property type="component" value="Unassembled WGS sequence"/>
</dbReference>
<accession>A0AA39YJ75</accession>
<feature type="region of interest" description="Disordered" evidence="1">
    <location>
        <begin position="29"/>
        <end position="56"/>
    </location>
</feature>
<gene>
    <name evidence="2" type="ORF">B0T16DRAFT_92803</name>
</gene>
<protein>
    <submittedName>
        <fullName evidence="2">Uncharacterized protein</fullName>
    </submittedName>
</protein>
<sequence length="89" mass="10387">MLFLYEARDSSLRLDLWDSVDRRLVPPVSSRVDEENQAFPDSSRNDERPTTMPTVNDDAGWWWSFLVGCSVDWMASMRRRTRSFLVPGC</sequence>
<organism evidence="2 3">
    <name type="scientific">Cercophora newfieldiana</name>
    <dbReference type="NCBI Taxonomy" id="92897"/>
    <lineage>
        <taxon>Eukaryota</taxon>
        <taxon>Fungi</taxon>
        <taxon>Dikarya</taxon>
        <taxon>Ascomycota</taxon>
        <taxon>Pezizomycotina</taxon>
        <taxon>Sordariomycetes</taxon>
        <taxon>Sordariomycetidae</taxon>
        <taxon>Sordariales</taxon>
        <taxon>Lasiosphaeriaceae</taxon>
        <taxon>Cercophora</taxon>
    </lineage>
</organism>
<dbReference type="EMBL" id="JAULSV010000002">
    <property type="protein sequence ID" value="KAK0652005.1"/>
    <property type="molecule type" value="Genomic_DNA"/>
</dbReference>
<proteinExistence type="predicted"/>
<keyword evidence="3" id="KW-1185">Reference proteome</keyword>
<dbReference type="AlphaFoldDB" id="A0AA39YJ75"/>
<evidence type="ECO:0000313" key="2">
    <source>
        <dbReference type="EMBL" id="KAK0652005.1"/>
    </source>
</evidence>
<evidence type="ECO:0000313" key="3">
    <source>
        <dbReference type="Proteomes" id="UP001174936"/>
    </source>
</evidence>
<evidence type="ECO:0000256" key="1">
    <source>
        <dbReference type="SAM" id="MobiDB-lite"/>
    </source>
</evidence>
<name>A0AA39YJ75_9PEZI</name>